<name>A0ACA9YA25_9ASCO</name>
<comment type="caution">
    <text evidence="1">The sequence shown here is derived from an EMBL/GenBank/DDBJ whole genome shotgun (WGS) entry which is preliminary data.</text>
</comment>
<proteinExistence type="predicted"/>
<evidence type="ECO:0000313" key="1">
    <source>
        <dbReference type="EMBL" id="CAH6721890.1"/>
    </source>
</evidence>
<gene>
    <name evidence="1" type="ORF">CLIB1444_07S04742</name>
</gene>
<protein>
    <submittedName>
        <fullName evidence="1">U3 small nucleolar RNA-associated protein 4</fullName>
    </submittedName>
</protein>
<dbReference type="EMBL" id="CALSDN010000007">
    <property type="protein sequence ID" value="CAH6721890.1"/>
    <property type="molecule type" value="Genomic_DNA"/>
</dbReference>
<keyword evidence="2" id="KW-1185">Reference proteome</keyword>
<evidence type="ECO:0000313" key="2">
    <source>
        <dbReference type="Proteomes" id="UP001152531"/>
    </source>
</evidence>
<reference evidence="1" key="1">
    <citation type="submission" date="2022-06" db="EMBL/GenBank/DDBJ databases">
        <authorList>
            <person name="Legras J.-L."/>
            <person name="Devillers H."/>
            <person name="Grondin C."/>
        </authorList>
    </citation>
    <scope>NUCLEOTIDE SEQUENCE</scope>
    <source>
        <strain evidence="1">CLIB 1444</strain>
    </source>
</reference>
<organism evidence="1 2">
    <name type="scientific">[Candida] jaroonii</name>
    <dbReference type="NCBI Taxonomy" id="467808"/>
    <lineage>
        <taxon>Eukaryota</taxon>
        <taxon>Fungi</taxon>
        <taxon>Dikarya</taxon>
        <taxon>Ascomycota</taxon>
        <taxon>Saccharomycotina</taxon>
        <taxon>Pichiomycetes</taxon>
        <taxon>Debaryomycetaceae</taxon>
        <taxon>Yamadazyma</taxon>
    </lineage>
</organism>
<accession>A0ACA9YA25</accession>
<sequence length="702" mass="80538">MAFSHNSSTQIASNDLRLAVGRGNGDIEIWNPKFNWTHELTLFGSRGRSIEGLCWAINEGDSQPRLFSIGGSTYVTEWDLKTGLPKINYDCNVGVIWSISVNNNGNKLAVGCDDGSVAIIDISGGFGSMEHEMICQRQESRVLSIKWFENSVIGGCADGRIRCWSLNKDDRGRIVGTMRVDKSKTESTLVWSINILSKRKQIISGDSTGCIKIWDLETFTLLQNFTTHEADVLCIVNDFNEEKFFTAGVDRKIHQFNLINLNQKNKNSKWSHTYNRLLHSNDVRTMVSFESKGYNLLVSGGVEKSIVIQSVNQFNDGHYRKLSLNQQISNILINQLNNLIIMWQDQTVKIWKIQSNTKYKLVAKLSLNDDENISHVTINDEGTLLSVSTMSSVKVFELIHNSKKILVQKFKDEQFNSIISSCKQSIIYNTNKFLILTNNDELYQFQIDISNKTIELINEVEFEESSDQSLTYLNNIKNMKLNHQQDKLAISRFNGIIEIVDLNDLSSIKLTTLENIPHLIEFSNNDTLIVLSEDNKIFEFNIEKSKDLLTSWSKRNSDFLPKQFLSLKDKPEGMFVDNNKIWIYGKEFLCYFDLNLNIPISKMYKNTGISKKRNRDGLTIEDDEDDEEIDDDSIESSLKQNQINRLRQQFQNEPIQDDEKPFWINLNYRSILFVNKLSSDLIIIERPISNNTPAFNLPKIKV</sequence>
<dbReference type="Proteomes" id="UP001152531">
    <property type="component" value="Unassembled WGS sequence"/>
</dbReference>